<dbReference type="InterPro" id="IPR041792">
    <property type="entry name" value="MPP_PAP"/>
</dbReference>
<keyword evidence="13" id="KW-1185">Reference proteome</keyword>
<evidence type="ECO:0000256" key="3">
    <source>
        <dbReference type="ARBA" id="ARBA00022525"/>
    </source>
</evidence>
<dbReference type="InterPro" id="IPR025733">
    <property type="entry name" value="PAPs_C"/>
</dbReference>
<evidence type="ECO:0000259" key="9">
    <source>
        <dbReference type="Pfam" id="PF14008"/>
    </source>
</evidence>
<dbReference type="EMBL" id="VJMH01005756">
    <property type="protein sequence ID" value="KAF0693178.1"/>
    <property type="molecule type" value="Genomic_DNA"/>
</dbReference>
<dbReference type="InterPro" id="IPR015914">
    <property type="entry name" value="PAPs_N"/>
</dbReference>
<dbReference type="AlphaFoldDB" id="A0A485L406"/>
<evidence type="ECO:0000259" key="10">
    <source>
        <dbReference type="Pfam" id="PF16656"/>
    </source>
</evidence>
<reference evidence="12 13" key="1">
    <citation type="submission" date="2019-03" db="EMBL/GenBank/DDBJ databases">
        <authorList>
            <person name="Gaulin E."/>
            <person name="Dumas B."/>
        </authorList>
    </citation>
    <scope>NUCLEOTIDE SEQUENCE [LARGE SCALE GENOMIC DNA]</scope>
    <source>
        <strain evidence="12">CBS 568.67</strain>
    </source>
</reference>
<keyword evidence="6" id="KW-0378">Hydrolase</keyword>
<feature type="signal peptide" evidence="7">
    <location>
        <begin position="1"/>
        <end position="15"/>
    </location>
</feature>
<feature type="domain" description="Purple acid phosphatase N-terminal" evidence="10">
    <location>
        <begin position="159"/>
        <end position="267"/>
    </location>
</feature>
<reference evidence="11" key="2">
    <citation type="submission" date="2019-06" db="EMBL/GenBank/DDBJ databases">
        <title>Genomics analysis of Aphanomyces spp. identifies a new class of oomycete effector associated with host adaptation.</title>
        <authorList>
            <person name="Gaulin E."/>
        </authorList>
    </citation>
    <scope>NUCLEOTIDE SEQUENCE</scope>
    <source>
        <strain evidence="11">CBS 578.67</strain>
    </source>
</reference>
<dbReference type="SUPFAM" id="SSF49363">
    <property type="entry name" value="Purple acid phosphatase, N-terminal domain"/>
    <property type="match status" value="1"/>
</dbReference>
<organism evidence="12 13">
    <name type="scientific">Aphanomyces stellatus</name>
    <dbReference type="NCBI Taxonomy" id="120398"/>
    <lineage>
        <taxon>Eukaryota</taxon>
        <taxon>Sar</taxon>
        <taxon>Stramenopiles</taxon>
        <taxon>Oomycota</taxon>
        <taxon>Saprolegniomycetes</taxon>
        <taxon>Saprolegniales</taxon>
        <taxon>Verrucalvaceae</taxon>
        <taxon>Aphanomyces</taxon>
    </lineage>
</organism>
<dbReference type="InterPro" id="IPR008963">
    <property type="entry name" value="Purple_acid_Pase-like_N"/>
</dbReference>
<dbReference type="EC" id="3.1.3.2" evidence="6"/>
<dbReference type="OrthoDB" id="45007at2759"/>
<evidence type="ECO:0000259" key="8">
    <source>
        <dbReference type="Pfam" id="PF00149"/>
    </source>
</evidence>
<proteinExistence type="inferred from homology"/>
<feature type="domain" description="Calcineurin-like phosphoesterase" evidence="8">
    <location>
        <begin position="282"/>
        <end position="504"/>
    </location>
</feature>
<dbReference type="Pfam" id="PF14008">
    <property type="entry name" value="Metallophos_C"/>
    <property type="match status" value="1"/>
</dbReference>
<accession>A0A485L406</accession>
<evidence type="ECO:0000256" key="6">
    <source>
        <dbReference type="RuleBase" id="RU361203"/>
    </source>
</evidence>
<dbReference type="GO" id="GO:0003993">
    <property type="term" value="F:acid phosphatase activity"/>
    <property type="evidence" value="ECO:0007669"/>
    <property type="project" value="UniProtKB-EC"/>
</dbReference>
<keyword evidence="3" id="KW-0964">Secreted</keyword>
<dbReference type="SUPFAM" id="SSF56300">
    <property type="entry name" value="Metallo-dependent phosphatases"/>
    <property type="match status" value="1"/>
</dbReference>
<comment type="subunit">
    <text evidence="2">Homodimer.</text>
</comment>
<evidence type="ECO:0000256" key="2">
    <source>
        <dbReference type="ARBA" id="ARBA00011738"/>
    </source>
</evidence>
<dbReference type="InterPro" id="IPR029052">
    <property type="entry name" value="Metallo-depent_PP-like"/>
</dbReference>
<evidence type="ECO:0000313" key="11">
    <source>
        <dbReference type="EMBL" id="KAF0693178.1"/>
    </source>
</evidence>
<dbReference type="GO" id="GO:0005576">
    <property type="term" value="C:extracellular region"/>
    <property type="evidence" value="ECO:0007669"/>
    <property type="project" value="UniProtKB-SubCell"/>
</dbReference>
<dbReference type="PANTHER" id="PTHR45778:SF7">
    <property type="entry name" value="PURPLE ACID PHOSPHATASE"/>
    <property type="match status" value="1"/>
</dbReference>
<keyword evidence="5" id="KW-0325">Glycoprotein</keyword>
<feature type="chain" id="PRO_5033437308" description="Purple acid phosphatase" evidence="7">
    <location>
        <begin position="16"/>
        <end position="595"/>
    </location>
</feature>
<dbReference type="Pfam" id="PF00149">
    <property type="entry name" value="Metallophos"/>
    <property type="match status" value="1"/>
</dbReference>
<comment type="similarity">
    <text evidence="6">Belongs to the metallophosphoesterase superfamily. Purple acid phosphatase family.</text>
</comment>
<dbReference type="Pfam" id="PF16656">
    <property type="entry name" value="Pur_ac_phosph_N"/>
    <property type="match status" value="1"/>
</dbReference>
<name>A0A485L406_9STRA</name>
<evidence type="ECO:0000256" key="7">
    <source>
        <dbReference type="SAM" id="SignalP"/>
    </source>
</evidence>
<dbReference type="Gene3D" id="3.60.21.10">
    <property type="match status" value="1"/>
</dbReference>
<feature type="domain" description="Purple acid phosphatase C-terminal" evidence="9">
    <location>
        <begin position="525"/>
        <end position="584"/>
    </location>
</feature>
<gene>
    <name evidence="12" type="primary">Aste57867_15825</name>
    <name evidence="11" type="ORF">As57867_015769</name>
    <name evidence="12" type="ORF">ASTE57867_15825</name>
</gene>
<protein>
    <recommendedName>
        <fullName evidence="6">Purple acid phosphatase</fullName>
        <ecNumber evidence="6">3.1.3.2</ecNumber>
    </recommendedName>
</protein>
<evidence type="ECO:0000313" key="12">
    <source>
        <dbReference type="EMBL" id="VFT92613.1"/>
    </source>
</evidence>
<evidence type="ECO:0000256" key="1">
    <source>
        <dbReference type="ARBA" id="ARBA00004613"/>
    </source>
</evidence>
<dbReference type="Gene3D" id="2.60.40.380">
    <property type="entry name" value="Purple acid phosphatase-like, N-terminal"/>
    <property type="match status" value="1"/>
</dbReference>
<evidence type="ECO:0000256" key="5">
    <source>
        <dbReference type="ARBA" id="ARBA00023180"/>
    </source>
</evidence>
<comment type="catalytic activity">
    <reaction evidence="6">
        <text>a phosphate monoester + H2O = an alcohol + phosphate</text>
        <dbReference type="Rhea" id="RHEA:15017"/>
        <dbReference type="ChEBI" id="CHEBI:15377"/>
        <dbReference type="ChEBI" id="CHEBI:30879"/>
        <dbReference type="ChEBI" id="CHEBI:43474"/>
        <dbReference type="ChEBI" id="CHEBI:67140"/>
        <dbReference type="EC" id="3.1.3.2"/>
    </reaction>
</comment>
<dbReference type="EMBL" id="CAADRA010005777">
    <property type="protein sequence ID" value="VFT92613.1"/>
    <property type="molecule type" value="Genomic_DNA"/>
</dbReference>
<dbReference type="PANTHER" id="PTHR45778">
    <property type="entry name" value="PURPLE ACID PHOSPHATASE-RELATED"/>
    <property type="match status" value="1"/>
</dbReference>
<dbReference type="Proteomes" id="UP000332933">
    <property type="component" value="Unassembled WGS sequence"/>
</dbReference>
<evidence type="ECO:0000256" key="4">
    <source>
        <dbReference type="ARBA" id="ARBA00022729"/>
    </source>
</evidence>
<dbReference type="InterPro" id="IPR004843">
    <property type="entry name" value="Calcineurin-like_PHP"/>
</dbReference>
<dbReference type="GO" id="GO:0046872">
    <property type="term" value="F:metal ion binding"/>
    <property type="evidence" value="ECO:0007669"/>
    <property type="project" value="InterPro"/>
</dbReference>
<sequence>MKLFAVLALAAVAAAHSDSGEWIGATHHLHAAQDACKDGACAFPSSGRRLKDSSNSIKVSQTTIPHMTKVDVTFAVQGASKNDRVAAYCTSENVDATDDKEYIDFQPVSGKDTDKLTFGPLLNMRCDYQFRYQKAVTNTTFETVAKSKVVKMKRGDTEPLQIHIALTQNDDEMNVAWTSAEIDNPTLRVTIQSKNGKAGPVQTIDATSKSYSAEDMCSAPANLTTAQRYIPSGVHYDGVISHIPAGATVVYQVGSDASGWSEKKSFVMPDLLPSDKPSSYFVFGDMGTWVTATNGTGLPGRSLGTINRVAEDLAKGDRNYHAALHVGDLSYADSIGYIWEQFGDLIQPVASKIPYMVSVGNHEYCYLNSTKEVDVSGESAAFYADKPKASSNGECGVPIANRFNVPDNGNGVFWYSFDAGMTHQIILSSEHDFNHGSKLRQWLEADLAGIDRDARPWVFIHYHRPMYVSMDSSAKYTKILRTALEPLLKQYSVDAFFTGHTHAYERTLPVYNQTVQVGANGQAKGTVHVMIGSAGKAMDTDDWLNTTWSAKQLKEFGYGRVHVQNRTHTQIEFVLNSDHSVADTTWIVSDHKWGN</sequence>
<evidence type="ECO:0000313" key="13">
    <source>
        <dbReference type="Proteomes" id="UP000332933"/>
    </source>
</evidence>
<dbReference type="CDD" id="cd00839">
    <property type="entry name" value="MPP_PAPs"/>
    <property type="match status" value="1"/>
</dbReference>
<keyword evidence="4 7" id="KW-0732">Signal</keyword>
<comment type="subcellular location">
    <subcellularLocation>
        <location evidence="1">Secreted</location>
    </subcellularLocation>
</comment>